<evidence type="ECO:0000256" key="1">
    <source>
        <dbReference type="ARBA" id="ARBA00006594"/>
    </source>
</evidence>
<dbReference type="SUPFAM" id="SSF53335">
    <property type="entry name" value="S-adenosyl-L-methionine-dependent methyltransferases"/>
    <property type="match status" value="1"/>
</dbReference>
<dbReference type="InterPro" id="IPR012263">
    <property type="entry name" value="M_m6A_EcoRV"/>
</dbReference>
<dbReference type="GO" id="GO:0006298">
    <property type="term" value="P:mismatch repair"/>
    <property type="evidence" value="ECO:0007669"/>
    <property type="project" value="TreeGrafter"/>
</dbReference>
<dbReference type="PROSITE" id="PS00092">
    <property type="entry name" value="N6_MTASE"/>
    <property type="match status" value="1"/>
</dbReference>
<dbReference type="GO" id="GO:0032259">
    <property type="term" value="P:methylation"/>
    <property type="evidence" value="ECO:0007669"/>
    <property type="project" value="UniProtKB-KW"/>
</dbReference>
<keyword evidence="4 8" id="KW-0808">Transferase</keyword>
<evidence type="ECO:0000256" key="4">
    <source>
        <dbReference type="ARBA" id="ARBA00022679"/>
    </source>
</evidence>
<dbReference type="AlphaFoldDB" id="A0A5J4QQN2"/>
<dbReference type="PIRSF" id="PIRSF000398">
    <property type="entry name" value="M_m6A_EcoRV"/>
    <property type="match status" value="1"/>
</dbReference>
<dbReference type="GO" id="GO:0043565">
    <property type="term" value="F:sequence-specific DNA binding"/>
    <property type="evidence" value="ECO:0007669"/>
    <property type="project" value="TreeGrafter"/>
</dbReference>
<comment type="catalytic activity">
    <reaction evidence="6">
        <text>a 2'-deoxyadenosine in DNA + S-adenosyl-L-methionine = an N(6)-methyl-2'-deoxyadenosine in DNA + S-adenosyl-L-homocysteine + H(+)</text>
        <dbReference type="Rhea" id="RHEA:15197"/>
        <dbReference type="Rhea" id="RHEA-COMP:12418"/>
        <dbReference type="Rhea" id="RHEA-COMP:12419"/>
        <dbReference type="ChEBI" id="CHEBI:15378"/>
        <dbReference type="ChEBI" id="CHEBI:57856"/>
        <dbReference type="ChEBI" id="CHEBI:59789"/>
        <dbReference type="ChEBI" id="CHEBI:90615"/>
        <dbReference type="ChEBI" id="CHEBI:90616"/>
        <dbReference type="EC" id="2.1.1.72"/>
    </reaction>
</comment>
<name>A0A5J4QQN2_9ZZZZ</name>
<keyword evidence="7" id="KW-0175">Coiled coil</keyword>
<dbReference type="Gene3D" id="1.10.1020.10">
    <property type="entry name" value="Adenine-specific Methyltransferase, Domain 2"/>
    <property type="match status" value="1"/>
</dbReference>
<accession>A0A5J4QQN2</accession>
<dbReference type="NCBIfam" id="TIGR00571">
    <property type="entry name" value="dam"/>
    <property type="match status" value="1"/>
</dbReference>
<evidence type="ECO:0000256" key="5">
    <source>
        <dbReference type="ARBA" id="ARBA00022691"/>
    </source>
</evidence>
<evidence type="ECO:0000256" key="2">
    <source>
        <dbReference type="ARBA" id="ARBA00011900"/>
    </source>
</evidence>
<reference evidence="8" key="1">
    <citation type="submission" date="2019-03" db="EMBL/GenBank/DDBJ databases">
        <title>Single cell metagenomics reveals metabolic interactions within the superorganism composed of flagellate Streblomastix strix and complex community of Bacteroidetes bacteria on its surface.</title>
        <authorList>
            <person name="Treitli S.C."/>
            <person name="Kolisko M."/>
            <person name="Husnik F."/>
            <person name="Keeling P."/>
            <person name="Hampl V."/>
        </authorList>
    </citation>
    <scope>NUCLEOTIDE SEQUENCE</scope>
    <source>
        <strain evidence="8">STM</strain>
    </source>
</reference>
<protein>
    <recommendedName>
        <fullName evidence="2">site-specific DNA-methyltransferase (adenine-specific)</fullName>
        <ecNumber evidence="2">2.1.1.72</ecNumber>
    </recommendedName>
</protein>
<dbReference type="InterPro" id="IPR029063">
    <property type="entry name" value="SAM-dependent_MTases_sf"/>
</dbReference>
<evidence type="ECO:0000313" key="8">
    <source>
        <dbReference type="EMBL" id="KAA6323314.1"/>
    </source>
</evidence>
<dbReference type="PANTHER" id="PTHR30481:SF3">
    <property type="entry name" value="DNA ADENINE METHYLASE"/>
    <property type="match status" value="1"/>
</dbReference>
<dbReference type="GO" id="GO:1904047">
    <property type="term" value="F:S-adenosyl-L-methionine binding"/>
    <property type="evidence" value="ECO:0007669"/>
    <property type="project" value="TreeGrafter"/>
</dbReference>
<comment type="similarity">
    <text evidence="1">Belongs to the N(4)/N(6)-methyltransferase family.</text>
</comment>
<sequence>MSFKRLSINALINYLPKYCCNIMAKNKLISPFVKWVGGKRQLISSIVEVMPKNIKNYTYVEPFIGGGAVLFHIQPKTAIINDYNSELINVYNVVKNNLDELIEDLKKHKNEAEYFYDIRKLDRDKDFEQMDKVQRASRLIYLNKTCYNGLYRVNNAGEFNSPFGRYKNPNIVNEPVLRAVSLYLNSNNVEILNTDYEEILKKLDRNSFVYLDPPYHPISESSNFTGYVQGGWNIFDQARLREACDDLTTRGVKFLLSNSASGFIKDQYRNYDIITVKATRCINADAEKRGEIDEVLMRNYE</sequence>
<dbReference type="InterPro" id="IPR023095">
    <property type="entry name" value="Ade_MeTrfase_dom_2"/>
</dbReference>
<comment type="caution">
    <text evidence="8">The sequence shown here is derived from an EMBL/GenBank/DDBJ whole genome shotgun (WGS) entry which is preliminary data.</text>
</comment>
<dbReference type="PRINTS" id="PR00505">
    <property type="entry name" value="D12N6MTFRASE"/>
</dbReference>
<dbReference type="GO" id="GO:0009007">
    <property type="term" value="F:site-specific DNA-methyltransferase (adenine-specific) activity"/>
    <property type="evidence" value="ECO:0007669"/>
    <property type="project" value="UniProtKB-EC"/>
</dbReference>
<dbReference type="GO" id="GO:0009307">
    <property type="term" value="P:DNA restriction-modification system"/>
    <property type="evidence" value="ECO:0007669"/>
    <property type="project" value="InterPro"/>
</dbReference>
<gene>
    <name evidence="8" type="ORF">EZS27_027231</name>
</gene>
<dbReference type="Pfam" id="PF02086">
    <property type="entry name" value="MethyltransfD12"/>
    <property type="match status" value="1"/>
</dbReference>
<dbReference type="EC" id="2.1.1.72" evidence="2"/>
<evidence type="ECO:0000256" key="6">
    <source>
        <dbReference type="ARBA" id="ARBA00047942"/>
    </source>
</evidence>
<evidence type="ECO:0000256" key="7">
    <source>
        <dbReference type="SAM" id="Coils"/>
    </source>
</evidence>
<dbReference type="Gene3D" id="3.40.50.150">
    <property type="entry name" value="Vaccinia Virus protein VP39"/>
    <property type="match status" value="1"/>
</dbReference>
<feature type="coiled-coil region" evidence="7">
    <location>
        <begin position="84"/>
        <end position="111"/>
    </location>
</feature>
<evidence type="ECO:0000256" key="3">
    <source>
        <dbReference type="ARBA" id="ARBA00022603"/>
    </source>
</evidence>
<dbReference type="InterPro" id="IPR012327">
    <property type="entry name" value="MeTrfase_D12"/>
</dbReference>
<dbReference type="InterPro" id="IPR002052">
    <property type="entry name" value="DNA_methylase_N6_adenine_CS"/>
</dbReference>
<keyword evidence="3 8" id="KW-0489">Methyltransferase</keyword>
<dbReference type="PANTHER" id="PTHR30481">
    <property type="entry name" value="DNA ADENINE METHYLASE"/>
    <property type="match status" value="1"/>
</dbReference>
<organism evidence="8">
    <name type="scientific">termite gut metagenome</name>
    <dbReference type="NCBI Taxonomy" id="433724"/>
    <lineage>
        <taxon>unclassified sequences</taxon>
        <taxon>metagenomes</taxon>
        <taxon>organismal metagenomes</taxon>
    </lineage>
</organism>
<keyword evidence="5" id="KW-0949">S-adenosyl-L-methionine</keyword>
<dbReference type="EMBL" id="SNRY01002833">
    <property type="protein sequence ID" value="KAA6323314.1"/>
    <property type="molecule type" value="Genomic_DNA"/>
</dbReference>
<proteinExistence type="inferred from homology"/>